<dbReference type="InterPro" id="IPR003439">
    <property type="entry name" value="ABC_transporter-like_ATP-bd"/>
</dbReference>
<evidence type="ECO:0000259" key="3">
    <source>
        <dbReference type="PROSITE" id="PS50893"/>
    </source>
</evidence>
<dbReference type="PANTHER" id="PTHR43158">
    <property type="entry name" value="SKFA PEPTIDE EXPORT ATP-BINDING PROTEIN SKFE"/>
    <property type="match status" value="1"/>
</dbReference>
<dbReference type="SUPFAM" id="SSF52540">
    <property type="entry name" value="P-loop containing nucleoside triphosphate hydrolases"/>
    <property type="match status" value="1"/>
</dbReference>
<dbReference type="InterPro" id="IPR027417">
    <property type="entry name" value="P-loop_NTPase"/>
</dbReference>
<dbReference type="GO" id="GO:0005524">
    <property type="term" value="F:ATP binding"/>
    <property type="evidence" value="ECO:0007669"/>
    <property type="project" value="UniProtKB-KW"/>
</dbReference>
<keyword evidence="2" id="KW-0067">ATP-binding</keyword>
<dbReference type="PROSITE" id="PS00211">
    <property type="entry name" value="ABC_TRANSPORTER_1"/>
    <property type="match status" value="1"/>
</dbReference>
<organism evidence="4">
    <name type="scientific">marine metagenome</name>
    <dbReference type="NCBI Taxonomy" id="408172"/>
    <lineage>
        <taxon>unclassified sequences</taxon>
        <taxon>metagenomes</taxon>
        <taxon>ecological metagenomes</taxon>
    </lineage>
</organism>
<dbReference type="SMART" id="SM00382">
    <property type="entry name" value="AAA"/>
    <property type="match status" value="1"/>
</dbReference>
<protein>
    <recommendedName>
        <fullName evidence="3">ABC transporter domain-containing protein</fullName>
    </recommendedName>
</protein>
<dbReference type="InterPro" id="IPR017871">
    <property type="entry name" value="ABC_transporter-like_CS"/>
</dbReference>
<gene>
    <name evidence="4" type="ORF">METZ01_LOCUS30757</name>
</gene>
<dbReference type="GO" id="GO:0016887">
    <property type="term" value="F:ATP hydrolysis activity"/>
    <property type="evidence" value="ECO:0007669"/>
    <property type="project" value="InterPro"/>
</dbReference>
<feature type="non-terminal residue" evidence="4">
    <location>
        <position position="1"/>
    </location>
</feature>
<feature type="domain" description="ABC transporter" evidence="3">
    <location>
        <begin position="6"/>
        <end position="246"/>
    </location>
</feature>
<evidence type="ECO:0000313" key="4">
    <source>
        <dbReference type="EMBL" id="SUZ77903.1"/>
    </source>
</evidence>
<evidence type="ECO:0000256" key="1">
    <source>
        <dbReference type="ARBA" id="ARBA00022741"/>
    </source>
</evidence>
<sequence>VPEPVLELIAVGRRTGGTTLLSGIDWRIDPGQHWVVLGPNGSGKTTLLRIAGLHLHPTTGSVRVLGHTLGRTDVRSLRSRVGYASAALADAIRPGLTAAEVVMTARHGALEAWWHRYSDDDRERSRSLLDRVGCGARADHPFGALSSGERQRVLLARTLMVDPDLLLLDEPTAGLDLGGREELVATLANLAANPDTPPMVQVTHHVEEIPPGFTHGLLLDGGRVAAAGLLATVLTSKALSQCYGMDLHLSTDAGRWTIQVDRTDR</sequence>
<keyword evidence="1" id="KW-0547">Nucleotide-binding</keyword>
<dbReference type="PROSITE" id="PS50893">
    <property type="entry name" value="ABC_TRANSPORTER_2"/>
    <property type="match status" value="1"/>
</dbReference>
<proteinExistence type="predicted"/>
<dbReference type="Gene3D" id="3.40.50.300">
    <property type="entry name" value="P-loop containing nucleotide triphosphate hydrolases"/>
    <property type="match status" value="1"/>
</dbReference>
<name>A0A381QJW0_9ZZZZ</name>
<accession>A0A381QJW0</accession>
<dbReference type="InterPro" id="IPR003593">
    <property type="entry name" value="AAA+_ATPase"/>
</dbReference>
<dbReference type="PANTHER" id="PTHR43158:SF2">
    <property type="entry name" value="SKFA PEPTIDE EXPORT ATP-BINDING PROTEIN SKFE"/>
    <property type="match status" value="1"/>
</dbReference>
<reference evidence="4" key="1">
    <citation type="submission" date="2018-05" db="EMBL/GenBank/DDBJ databases">
        <authorList>
            <person name="Lanie J.A."/>
            <person name="Ng W.-L."/>
            <person name="Kazmierczak K.M."/>
            <person name="Andrzejewski T.M."/>
            <person name="Davidsen T.M."/>
            <person name="Wayne K.J."/>
            <person name="Tettelin H."/>
            <person name="Glass J.I."/>
            <person name="Rusch D."/>
            <person name="Podicherti R."/>
            <person name="Tsui H.-C.T."/>
            <person name="Winkler M.E."/>
        </authorList>
    </citation>
    <scope>NUCLEOTIDE SEQUENCE</scope>
</reference>
<evidence type="ECO:0000256" key="2">
    <source>
        <dbReference type="ARBA" id="ARBA00022840"/>
    </source>
</evidence>
<dbReference type="Pfam" id="PF00005">
    <property type="entry name" value="ABC_tran"/>
    <property type="match status" value="1"/>
</dbReference>
<dbReference type="AlphaFoldDB" id="A0A381QJW0"/>
<dbReference type="EMBL" id="UINC01001334">
    <property type="protein sequence ID" value="SUZ77903.1"/>
    <property type="molecule type" value="Genomic_DNA"/>
</dbReference>